<dbReference type="AlphaFoldDB" id="A0A0J6Y584"/>
<dbReference type="EMBL" id="DS028094">
    <property type="protein sequence ID" value="KMP03821.1"/>
    <property type="molecule type" value="Genomic_DNA"/>
</dbReference>
<dbReference type="STRING" id="404692.A0A0J6Y584"/>
<organism evidence="5 6">
    <name type="scientific">Coccidioides immitis RMSCC 2394</name>
    <dbReference type="NCBI Taxonomy" id="404692"/>
    <lineage>
        <taxon>Eukaryota</taxon>
        <taxon>Fungi</taxon>
        <taxon>Dikarya</taxon>
        <taxon>Ascomycota</taxon>
        <taxon>Pezizomycotina</taxon>
        <taxon>Eurotiomycetes</taxon>
        <taxon>Eurotiomycetidae</taxon>
        <taxon>Onygenales</taxon>
        <taxon>Onygenaceae</taxon>
        <taxon>Coccidioides</taxon>
    </lineage>
</organism>
<dbReference type="FunFam" id="3.40.50.720:FF:000643">
    <property type="entry name" value="Short chain dehydrogenase/reductase family oxidoreductase, putative"/>
    <property type="match status" value="1"/>
</dbReference>
<dbReference type="PRINTS" id="PR00081">
    <property type="entry name" value="GDHRDH"/>
</dbReference>
<evidence type="ECO:0000256" key="1">
    <source>
        <dbReference type="ARBA" id="ARBA00006484"/>
    </source>
</evidence>
<dbReference type="InterPro" id="IPR036291">
    <property type="entry name" value="NAD(P)-bd_dom_sf"/>
</dbReference>
<dbReference type="Proteomes" id="UP000054565">
    <property type="component" value="Unassembled WGS sequence"/>
</dbReference>
<dbReference type="GO" id="GO:0016616">
    <property type="term" value="F:oxidoreductase activity, acting on the CH-OH group of donors, NAD or NADP as acceptor"/>
    <property type="evidence" value="ECO:0007669"/>
    <property type="project" value="TreeGrafter"/>
</dbReference>
<dbReference type="PANTHER" id="PTHR44229">
    <property type="entry name" value="15-HYDROXYPROSTAGLANDIN DEHYDROGENASE [NAD(+)]"/>
    <property type="match status" value="1"/>
</dbReference>
<proteinExistence type="inferred from homology"/>
<dbReference type="PROSITE" id="PS00061">
    <property type="entry name" value="ADH_SHORT"/>
    <property type="match status" value="1"/>
</dbReference>
<sequence>MAQSVRGKTAIVTGAGSGINFCFVKLLLEHGCNCVLADLALRPEAKELVLKYSTSAPRAIFQPTDVTDWSQLETMFKAAEEEFGEVDIVCPGAGVYEPPFSSFWYPPGSNESRDSPAGSRYAQLDINLVHPIRTTQLAISKFANSRTPKSIIHISSIAGQIGSLSTPLYSATKHAINGFVRSLAKLDKIGIRVAAVAPGFIKTPLWTESTDKMRMVDESKDEWVTPEDVALVMLALIERDQISESILAEPKGEGVMIPIKGGTILEVSKSVRKVSSFNDPGPLGRPGNSMGDHRAAEEGFLELVQSGSWGEAAKN</sequence>
<reference evidence="6" key="1">
    <citation type="journal article" date="2010" name="Genome Res.">
        <title>Population genomic sequencing of Coccidioides fungi reveals recent hybridization and transposon control.</title>
        <authorList>
            <person name="Neafsey D.E."/>
            <person name="Barker B.M."/>
            <person name="Sharpton T.J."/>
            <person name="Stajich J.E."/>
            <person name="Park D.J."/>
            <person name="Whiston E."/>
            <person name="Hung C.-Y."/>
            <person name="McMahan C."/>
            <person name="White J."/>
            <person name="Sykes S."/>
            <person name="Heiman D."/>
            <person name="Young S."/>
            <person name="Zeng Q."/>
            <person name="Abouelleil A."/>
            <person name="Aftuck L."/>
            <person name="Bessette D."/>
            <person name="Brown A."/>
            <person name="FitzGerald M."/>
            <person name="Lui A."/>
            <person name="Macdonald J.P."/>
            <person name="Priest M."/>
            <person name="Orbach M.J."/>
            <person name="Galgiani J.N."/>
            <person name="Kirkland T.N."/>
            <person name="Cole G.T."/>
            <person name="Birren B.W."/>
            <person name="Henn M.R."/>
            <person name="Taylor J.W."/>
            <person name="Rounsley S.D."/>
        </authorList>
    </citation>
    <scope>NUCLEOTIDE SEQUENCE [LARGE SCALE GENOMIC DNA]</scope>
    <source>
        <strain evidence="6">RMSCC 2394</strain>
    </source>
</reference>
<dbReference type="OrthoDB" id="5296at2759"/>
<dbReference type="SUPFAM" id="SSF51735">
    <property type="entry name" value="NAD(P)-binding Rossmann-fold domains"/>
    <property type="match status" value="1"/>
</dbReference>
<dbReference type="GO" id="GO:0005737">
    <property type="term" value="C:cytoplasm"/>
    <property type="evidence" value="ECO:0007669"/>
    <property type="project" value="TreeGrafter"/>
</dbReference>
<dbReference type="Pfam" id="PF00106">
    <property type="entry name" value="adh_short"/>
    <property type="match status" value="1"/>
</dbReference>
<evidence type="ECO:0008006" key="7">
    <source>
        <dbReference type="Google" id="ProtNLM"/>
    </source>
</evidence>
<protein>
    <recommendedName>
        <fullName evidence="7">NAD-dependent 15-hydroxyprostaglandin dehydrogenase</fullName>
    </recommendedName>
</protein>
<dbReference type="PRINTS" id="PR00080">
    <property type="entry name" value="SDRFAMILY"/>
</dbReference>
<evidence type="ECO:0000313" key="5">
    <source>
        <dbReference type="EMBL" id="KMP03821.1"/>
    </source>
</evidence>
<dbReference type="PANTHER" id="PTHR44229:SF4">
    <property type="entry name" value="15-HYDROXYPROSTAGLANDIN DEHYDROGENASE [NAD(+)]"/>
    <property type="match status" value="1"/>
</dbReference>
<evidence type="ECO:0000256" key="4">
    <source>
        <dbReference type="RuleBase" id="RU000363"/>
    </source>
</evidence>
<accession>A0A0J6Y584</accession>
<dbReference type="Gene3D" id="3.40.50.720">
    <property type="entry name" value="NAD(P)-binding Rossmann-like Domain"/>
    <property type="match status" value="1"/>
</dbReference>
<keyword evidence="3" id="KW-0560">Oxidoreductase</keyword>
<comment type="similarity">
    <text evidence="1 4">Belongs to the short-chain dehydrogenases/reductases (SDR) family.</text>
</comment>
<keyword evidence="2" id="KW-0521">NADP</keyword>
<evidence type="ECO:0000256" key="3">
    <source>
        <dbReference type="ARBA" id="ARBA00023002"/>
    </source>
</evidence>
<evidence type="ECO:0000313" key="6">
    <source>
        <dbReference type="Proteomes" id="UP000054565"/>
    </source>
</evidence>
<dbReference type="InterPro" id="IPR002347">
    <property type="entry name" value="SDR_fam"/>
</dbReference>
<dbReference type="InterPro" id="IPR020904">
    <property type="entry name" value="Sc_DH/Rdtase_CS"/>
</dbReference>
<name>A0A0J6Y584_COCIT</name>
<evidence type="ECO:0000256" key="2">
    <source>
        <dbReference type="ARBA" id="ARBA00022857"/>
    </source>
</evidence>
<gene>
    <name evidence="5" type="ORF">CIRG_03513</name>
</gene>